<dbReference type="Proteomes" id="UP001571476">
    <property type="component" value="Unassembled WGS sequence"/>
</dbReference>
<evidence type="ECO:0000313" key="2">
    <source>
        <dbReference type="EMBL" id="MFA3842720.1"/>
    </source>
</evidence>
<dbReference type="Pfam" id="PF00753">
    <property type="entry name" value="Lactamase_B"/>
    <property type="match status" value="1"/>
</dbReference>
<dbReference type="InterPro" id="IPR050855">
    <property type="entry name" value="NDM-1-like"/>
</dbReference>
<proteinExistence type="predicted"/>
<evidence type="ECO:0000259" key="1">
    <source>
        <dbReference type="SMART" id="SM00849"/>
    </source>
</evidence>
<dbReference type="PANTHER" id="PTHR42951">
    <property type="entry name" value="METALLO-BETA-LACTAMASE DOMAIN-CONTAINING"/>
    <property type="match status" value="1"/>
</dbReference>
<dbReference type="PANTHER" id="PTHR42951:SF4">
    <property type="entry name" value="ACYL-COENZYME A THIOESTERASE MBLAC2"/>
    <property type="match status" value="1"/>
</dbReference>
<evidence type="ECO:0000313" key="3">
    <source>
        <dbReference type="Proteomes" id="UP001571476"/>
    </source>
</evidence>
<dbReference type="InterPro" id="IPR036866">
    <property type="entry name" value="RibonucZ/Hydroxyglut_hydro"/>
</dbReference>
<dbReference type="SUPFAM" id="SSF56281">
    <property type="entry name" value="Metallo-hydrolase/oxidoreductase"/>
    <property type="match status" value="1"/>
</dbReference>
<sequence length="273" mass="29828">MTHPHPHGTISPLPQLPLADAWFTATRIDGTLTRIHEPHVHPFLQANTWHLQGRDCALLIDTGLGVAPLRPAFPHLFADEPVVVITHAHLDHMGGAHEFTDCRAHRAESVETPPPGSLVSPVLFDELGMTADDTDDGAVPHLLISALPYEDYDPLDYRLRPARVNRQLAEGDTIGLGDRELTVLHLPGHSPGSIALYEAETQTLFSGDVVYDDRLLDDIHGADLRAYTATMTRLLSLPVRVVHPGHGPSFDGARLREIAAAYIASRRVAQDVA</sequence>
<dbReference type="SMART" id="SM00849">
    <property type="entry name" value="Lactamase_B"/>
    <property type="match status" value="1"/>
</dbReference>
<dbReference type="RefSeq" id="WP_372566637.1">
    <property type="nucleotide sequence ID" value="NZ_JBGOSP010000043.1"/>
</dbReference>
<dbReference type="EMBL" id="JBGOSP010000043">
    <property type="protein sequence ID" value="MFA3842720.1"/>
    <property type="molecule type" value="Genomic_DNA"/>
</dbReference>
<comment type="caution">
    <text evidence="2">The sequence shown here is derived from an EMBL/GenBank/DDBJ whole genome shotgun (WGS) entry which is preliminary data.</text>
</comment>
<protein>
    <submittedName>
        <fullName evidence="2">MBL fold metallo-hydrolase</fullName>
    </submittedName>
</protein>
<reference evidence="2 3" key="1">
    <citation type="submission" date="2024-08" db="EMBL/GenBank/DDBJ databases">
        <title>Genome sequence of Streptomyces aureus CACIA-1.46HGO.</title>
        <authorList>
            <person name="Evangelista-Martinez Z."/>
        </authorList>
    </citation>
    <scope>NUCLEOTIDE SEQUENCE [LARGE SCALE GENOMIC DNA]</scope>
    <source>
        <strain evidence="2 3">CACIA-1.46HGO</strain>
    </source>
</reference>
<organism evidence="2 3">
    <name type="scientific">Streptomyces aureus</name>
    <dbReference type="NCBI Taxonomy" id="193461"/>
    <lineage>
        <taxon>Bacteria</taxon>
        <taxon>Bacillati</taxon>
        <taxon>Actinomycetota</taxon>
        <taxon>Actinomycetes</taxon>
        <taxon>Kitasatosporales</taxon>
        <taxon>Streptomycetaceae</taxon>
        <taxon>Streptomyces</taxon>
    </lineage>
</organism>
<dbReference type="Gene3D" id="3.60.15.10">
    <property type="entry name" value="Ribonuclease Z/Hydroxyacylglutathione hydrolase-like"/>
    <property type="match status" value="1"/>
</dbReference>
<name>A0ABV4SWY4_9ACTN</name>
<accession>A0ABV4SWY4</accession>
<dbReference type="InterPro" id="IPR001279">
    <property type="entry name" value="Metallo-B-lactamas"/>
</dbReference>
<feature type="domain" description="Metallo-beta-lactamase" evidence="1">
    <location>
        <begin position="45"/>
        <end position="246"/>
    </location>
</feature>
<keyword evidence="3" id="KW-1185">Reference proteome</keyword>
<gene>
    <name evidence="2" type="ORF">ACEG43_42330</name>
</gene>